<protein>
    <submittedName>
        <fullName evidence="4">Alcohol dehydrogenase</fullName>
    </submittedName>
</protein>
<proteinExistence type="predicted"/>
<dbReference type="InterPro" id="IPR039697">
    <property type="entry name" value="Alcohol_dehydrogenase_Fe"/>
</dbReference>
<dbReference type="GO" id="GO:0005739">
    <property type="term" value="C:mitochondrion"/>
    <property type="evidence" value="ECO:0007669"/>
    <property type="project" value="TreeGrafter"/>
</dbReference>
<sequence length="436" mass="46968">MSDRSMTSKFTYGEETYRPAFPPPPPGFDPVRVPSHRFGNFCHISYGLPFEVACARHVADTFHSSRVYVLASGSLTRNTDALKRLEAALGEKVVGKTVGMKSHTLWSEVIKVVNECQQLQVDLIVTLGGGSLSDGAKLVAIALANDVAVAEDLRRLPTSMNPSVEGTKDPTIPLICIPTSLSGGEYSNPAGATEDSNLQKHQFLPPIKRGGPALVVLDPGLTMATPDSLWLSSGIRAVDHFVEVLCSLRSNPSSDADAEHGLRQLVPGILRCKRDKSDIEARFACQLGLIDAIGAVFRNYVPLGGSHAIGHMLGPLGVGHGETSCILLPAVCKYNAAHGANVERQKAVLTLLWSVDDMRVVAREAGLKEDEADLGDMIDAFVRSLGLPRSLKEVGVGRDKLDGLAENSLQDIWSESNPVPLVRREQILEILEMVVD</sequence>
<dbReference type="SUPFAM" id="SSF56796">
    <property type="entry name" value="Dehydroquinate synthase-like"/>
    <property type="match status" value="1"/>
</dbReference>
<evidence type="ECO:0000256" key="1">
    <source>
        <dbReference type="ARBA" id="ARBA00023002"/>
    </source>
</evidence>
<dbReference type="GO" id="GO:0046872">
    <property type="term" value="F:metal ion binding"/>
    <property type="evidence" value="ECO:0007669"/>
    <property type="project" value="InterPro"/>
</dbReference>
<dbReference type="STRING" id="139825.A0A401GVJ2"/>
<accession>A0A401GVJ2</accession>
<dbReference type="AlphaFoldDB" id="A0A401GVJ2"/>
<evidence type="ECO:0000313" key="5">
    <source>
        <dbReference type="Proteomes" id="UP000287166"/>
    </source>
</evidence>
<dbReference type="RefSeq" id="XP_027616687.1">
    <property type="nucleotide sequence ID" value="XM_027760886.1"/>
</dbReference>
<keyword evidence="1" id="KW-0560">Oxidoreductase</keyword>
<evidence type="ECO:0000259" key="3">
    <source>
        <dbReference type="Pfam" id="PF25137"/>
    </source>
</evidence>
<dbReference type="PANTHER" id="PTHR11496">
    <property type="entry name" value="ALCOHOL DEHYDROGENASE"/>
    <property type="match status" value="1"/>
</dbReference>
<dbReference type="GeneID" id="38782691"/>
<dbReference type="EMBL" id="BFAD01000008">
    <property type="protein sequence ID" value="GBE85774.1"/>
    <property type="molecule type" value="Genomic_DNA"/>
</dbReference>
<feature type="domain" description="Alcohol dehydrogenase iron-type/glycerol dehydrogenase GldA" evidence="2">
    <location>
        <begin position="55"/>
        <end position="219"/>
    </location>
</feature>
<dbReference type="Proteomes" id="UP000287166">
    <property type="component" value="Unassembled WGS sequence"/>
</dbReference>
<dbReference type="Gene3D" id="1.20.1090.10">
    <property type="entry name" value="Dehydroquinate synthase-like - alpha domain"/>
    <property type="match status" value="1"/>
</dbReference>
<dbReference type="GO" id="GO:0004022">
    <property type="term" value="F:alcohol dehydrogenase (NAD+) activity"/>
    <property type="evidence" value="ECO:0007669"/>
    <property type="project" value="TreeGrafter"/>
</dbReference>
<dbReference type="OrthoDB" id="3360544at2759"/>
<organism evidence="4 5">
    <name type="scientific">Sparassis crispa</name>
    <dbReference type="NCBI Taxonomy" id="139825"/>
    <lineage>
        <taxon>Eukaryota</taxon>
        <taxon>Fungi</taxon>
        <taxon>Dikarya</taxon>
        <taxon>Basidiomycota</taxon>
        <taxon>Agaricomycotina</taxon>
        <taxon>Agaricomycetes</taxon>
        <taxon>Polyporales</taxon>
        <taxon>Sparassidaceae</taxon>
        <taxon>Sparassis</taxon>
    </lineage>
</organism>
<dbReference type="InterPro" id="IPR001670">
    <property type="entry name" value="ADH_Fe/GldA"/>
</dbReference>
<dbReference type="PANTHER" id="PTHR11496:SF107">
    <property type="entry name" value="ALCOHOL DEHYDROGENASE, PUTATIVE (AFU_ORTHOLOGUE AFUA_1G06800)-RELATED"/>
    <property type="match status" value="1"/>
</dbReference>
<dbReference type="Gene3D" id="3.40.50.1970">
    <property type="match status" value="1"/>
</dbReference>
<feature type="domain" description="Fe-containing alcohol dehydrogenase-like C-terminal" evidence="3">
    <location>
        <begin position="232"/>
        <end position="433"/>
    </location>
</feature>
<keyword evidence="5" id="KW-1185">Reference proteome</keyword>
<comment type="caution">
    <text evidence="4">The sequence shown here is derived from an EMBL/GenBank/DDBJ whole genome shotgun (WGS) entry which is preliminary data.</text>
</comment>
<evidence type="ECO:0000313" key="4">
    <source>
        <dbReference type="EMBL" id="GBE85774.1"/>
    </source>
</evidence>
<gene>
    <name evidence="4" type="ORF">SCP_0802960</name>
</gene>
<dbReference type="Pfam" id="PF00465">
    <property type="entry name" value="Fe-ADH"/>
    <property type="match status" value="1"/>
</dbReference>
<dbReference type="InParanoid" id="A0A401GVJ2"/>
<dbReference type="CDD" id="cd08192">
    <property type="entry name" value="MAR-like"/>
    <property type="match status" value="1"/>
</dbReference>
<name>A0A401GVJ2_9APHY</name>
<evidence type="ECO:0000259" key="2">
    <source>
        <dbReference type="Pfam" id="PF00465"/>
    </source>
</evidence>
<dbReference type="InterPro" id="IPR056798">
    <property type="entry name" value="ADH_Fe_C"/>
</dbReference>
<reference evidence="4 5" key="1">
    <citation type="journal article" date="2018" name="Sci. Rep.">
        <title>Genome sequence of the cauliflower mushroom Sparassis crispa (Hanabiratake) and its association with beneficial usage.</title>
        <authorList>
            <person name="Kiyama R."/>
            <person name="Furutani Y."/>
            <person name="Kawaguchi K."/>
            <person name="Nakanishi T."/>
        </authorList>
    </citation>
    <scope>NUCLEOTIDE SEQUENCE [LARGE SCALE GENOMIC DNA]</scope>
</reference>
<dbReference type="Pfam" id="PF25137">
    <property type="entry name" value="ADH_Fe_C"/>
    <property type="match status" value="1"/>
</dbReference>